<comment type="caution">
    <text evidence="5">The sequence shown here is derived from an EMBL/GenBank/DDBJ whole genome shotgun (WGS) entry which is preliminary data.</text>
</comment>
<sequence length="284" mass="32640">MSNNEPPEHLHLLSSFEAGWEGLNLLYEIEPADEMPEIYMGQHFIVIALDNFRASYMLNESWQQVDYAKGDIAIIPASQPFPRTQIDREVPLVELFLEPAIFNRVACESVDADNIEIVPQWHIRDPLIQHMGLALKAELEASGADSRLYVESMATALSVHLLRRYSARQQQIKNYTGGLPKYRLREAVNYINEHLDHNLTLAEVAASVQMSPHYFASLFKQSTGLTPHQYVMKCRIDKAKQLLHIRELTLVEICHQVGFQSQSHFTRVFREHTKTTPKVYRDAL</sequence>
<dbReference type="Gene3D" id="1.10.10.60">
    <property type="entry name" value="Homeodomain-like"/>
    <property type="match status" value="2"/>
</dbReference>
<dbReference type="PROSITE" id="PS00041">
    <property type="entry name" value="HTH_ARAC_FAMILY_1"/>
    <property type="match status" value="1"/>
</dbReference>
<dbReference type="InterPro" id="IPR020449">
    <property type="entry name" value="Tscrpt_reg_AraC-type_HTH"/>
</dbReference>
<evidence type="ECO:0000313" key="5">
    <source>
        <dbReference type="EMBL" id="NEU74263.1"/>
    </source>
</evidence>
<dbReference type="GO" id="GO:0043565">
    <property type="term" value="F:sequence-specific DNA binding"/>
    <property type="evidence" value="ECO:0007669"/>
    <property type="project" value="InterPro"/>
</dbReference>
<evidence type="ECO:0000313" key="6">
    <source>
        <dbReference type="Proteomes" id="UP000031549"/>
    </source>
</evidence>
<reference evidence="5 6" key="1">
    <citation type="journal article" date="2015" name="Genome Announc.">
        <title>Draft Genome Sequence of Cyanobacterium Hassallia byssoidea Strain VB512170, Isolated from Monuments in India.</title>
        <authorList>
            <person name="Singh D."/>
            <person name="Chandrababunaidu M.M."/>
            <person name="Panda A."/>
            <person name="Sen D."/>
            <person name="Bhattacharyya S."/>
            <person name="Adhikary S.P."/>
            <person name="Tripathy S."/>
        </authorList>
    </citation>
    <scope>NUCLEOTIDE SEQUENCE [LARGE SCALE GENOMIC DNA]</scope>
    <source>
        <strain evidence="5 6">VB512170</strain>
    </source>
</reference>
<keyword evidence="1" id="KW-0805">Transcription regulation</keyword>
<dbReference type="PRINTS" id="PR00032">
    <property type="entry name" value="HTHARAC"/>
</dbReference>
<dbReference type="Proteomes" id="UP000031549">
    <property type="component" value="Unassembled WGS sequence"/>
</dbReference>
<gene>
    <name evidence="5" type="ORF">PI95_017280</name>
</gene>
<dbReference type="PANTHER" id="PTHR46796:SF6">
    <property type="entry name" value="ARAC SUBFAMILY"/>
    <property type="match status" value="1"/>
</dbReference>
<proteinExistence type="predicted"/>
<accession>A0A846HB19</accession>
<dbReference type="InterPro" id="IPR050204">
    <property type="entry name" value="AraC_XylS_family_regulators"/>
</dbReference>
<evidence type="ECO:0000256" key="1">
    <source>
        <dbReference type="ARBA" id="ARBA00023015"/>
    </source>
</evidence>
<keyword evidence="6" id="KW-1185">Reference proteome</keyword>
<evidence type="ECO:0000256" key="3">
    <source>
        <dbReference type="ARBA" id="ARBA00023163"/>
    </source>
</evidence>
<dbReference type="Pfam" id="PF12833">
    <property type="entry name" value="HTH_18"/>
    <property type="match status" value="1"/>
</dbReference>
<evidence type="ECO:0000256" key="2">
    <source>
        <dbReference type="ARBA" id="ARBA00023125"/>
    </source>
</evidence>
<dbReference type="InterPro" id="IPR009057">
    <property type="entry name" value="Homeodomain-like_sf"/>
</dbReference>
<keyword evidence="2" id="KW-0238">DNA-binding</keyword>
<dbReference type="PROSITE" id="PS01124">
    <property type="entry name" value="HTH_ARAC_FAMILY_2"/>
    <property type="match status" value="1"/>
</dbReference>
<dbReference type="InterPro" id="IPR018060">
    <property type="entry name" value="HTH_AraC"/>
</dbReference>
<dbReference type="SMART" id="SM00342">
    <property type="entry name" value="HTH_ARAC"/>
    <property type="match status" value="1"/>
</dbReference>
<dbReference type="SUPFAM" id="SSF46689">
    <property type="entry name" value="Homeodomain-like"/>
    <property type="match status" value="2"/>
</dbReference>
<evidence type="ECO:0000259" key="4">
    <source>
        <dbReference type="PROSITE" id="PS01124"/>
    </source>
</evidence>
<dbReference type="GO" id="GO:0003700">
    <property type="term" value="F:DNA-binding transcription factor activity"/>
    <property type="evidence" value="ECO:0007669"/>
    <property type="project" value="InterPro"/>
</dbReference>
<dbReference type="RefSeq" id="WP_039740138.1">
    <property type="nucleotide sequence ID" value="NZ_JTCM02000037.1"/>
</dbReference>
<organism evidence="5 6">
    <name type="scientific">Hassallia byssoidea VB512170</name>
    <dbReference type="NCBI Taxonomy" id="1304833"/>
    <lineage>
        <taxon>Bacteria</taxon>
        <taxon>Bacillati</taxon>
        <taxon>Cyanobacteriota</taxon>
        <taxon>Cyanophyceae</taxon>
        <taxon>Nostocales</taxon>
        <taxon>Tolypothrichaceae</taxon>
        <taxon>Hassallia</taxon>
    </lineage>
</organism>
<dbReference type="AlphaFoldDB" id="A0A846HB19"/>
<dbReference type="PANTHER" id="PTHR46796">
    <property type="entry name" value="HTH-TYPE TRANSCRIPTIONAL ACTIVATOR RHAS-RELATED"/>
    <property type="match status" value="1"/>
</dbReference>
<feature type="domain" description="HTH araC/xylS-type" evidence="4">
    <location>
        <begin position="185"/>
        <end position="283"/>
    </location>
</feature>
<name>A0A846HB19_9CYAN</name>
<dbReference type="InterPro" id="IPR018062">
    <property type="entry name" value="HTH_AraC-typ_CS"/>
</dbReference>
<protein>
    <submittedName>
        <fullName evidence="5">Helix-turn-helix transcriptional regulator</fullName>
    </submittedName>
</protein>
<dbReference type="EMBL" id="JTCM02000037">
    <property type="protein sequence ID" value="NEU74263.1"/>
    <property type="molecule type" value="Genomic_DNA"/>
</dbReference>
<keyword evidence="3" id="KW-0804">Transcription</keyword>